<organism evidence="16 17">
    <name type="scientific">Gleimia coleocanis DSM 15436</name>
    <dbReference type="NCBI Taxonomy" id="525245"/>
    <lineage>
        <taxon>Bacteria</taxon>
        <taxon>Bacillati</taxon>
        <taxon>Actinomycetota</taxon>
        <taxon>Actinomycetes</taxon>
        <taxon>Actinomycetales</taxon>
        <taxon>Actinomycetaceae</taxon>
        <taxon>Gleimia</taxon>
    </lineage>
</organism>
<gene>
    <name evidence="16" type="ORF">HMPREF0044_0308</name>
</gene>
<evidence type="ECO:0000256" key="9">
    <source>
        <dbReference type="RuleBase" id="RU000320"/>
    </source>
</evidence>
<keyword evidence="7" id="KW-0406">Ion transport</keyword>
<proteinExistence type="predicted"/>
<dbReference type="InterPro" id="IPR001750">
    <property type="entry name" value="ND/Mrp_TM"/>
</dbReference>
<evidence type="ECO:0000256" key="1">
    <source>
        <dbReference type="ARBA" id="ARBA00004651"/>
    </source>
</evidence>
<dbReference type="GO" id="GO:0006811">
    <property type="term" value="P:monoatomic ion transport"/>
    <property type="evidence" value="ECO:0007669"/>
    <property type="project" value="UniProtKB-KW"/>
</dbReference>
<dbReference type="GO" id="GO:0005886">
    <property type="term" value="C:plasma membrane"/>
    <property type="evidence" value="ECO:0007669"/>
    <property type="project" value="UniProtKB-SubCell"/>
</dbReference>
<feature type="transmembrane region" description="Helical" evidence="10">
    <location>
        <begin position="23"/>
        <end position="42"/>
    </location>
</feature>
<dbReference type="AlphaFoldDB" id="C0VYR8"/>
<evidence type="ECO:0000256" key="10">
    <source>
        <dbReference type="SAM" id="Phobius"/>
    </source>
</evidence>
<evidence type="ECO:0000256" key="2">
    <source>
        <dbReference type="ARBA" id="ARBA00022448"/>
    </source>
</evidence>
<feature type="transmembrane region" description="Helical" evidence="10">
    <location>
        <begin position="128"/>
        <end position="146"/>
    </location>
</feature>
<feature type="transmembrane region" description="Helical" evidence="10">
    <location>
        <begin position="396"/>
        <end position="419"/>
    </location>
</feature>
<evidence type="ECO:0000259" key="15">
    <source>
        <dbReference type="Pfam" id="PF20501"/>
    </source>
</evidence>
<feature type="transmembrane region" description="Helical" evidence="10">
    <location>
        <begin position="949"/>
        <end position="970"/>
    </location>
</feature>
<evidence type="ECO:0000256" key="8">
    <source>
        <dbReference type="ARBA" id="ARBA00023136"/>
    </source>
</evidence>
<keyword evidence="8 10" id="KW-0472">Membrane</keyword>
<evidence type="ECO:0000256" key="6">
    <source>
        <dbReference type="ARBA" id="ARBA00022989"/>
    </source>
</evidence>
<keyword evidence="16" id="KW-0830">Ubiquinone</keyword>
<sequence>MSRERAHTVKLERASQTAPRTLTVFYLVTFLFAASLFAPALTRRFKRNALLILALPLLVTFIWTATQYKQAFSETPLQQSYIWVNNLDLSLTFQLDGLSWLMSLIVTGVGALVMIYASRYFPENAAGLPLFTAVFSAFAAAMYGLVTANHLMMVYLFWELTTILSFLLIGHHYDRRAARAAARQAIHVTSLGSLAMFAGFVMIALPHSTTKNYFIISNLLQAMARGDYPVDSLQTIIASLLIFAGAASKSALVPNHFWLPGAMAAPTPVSSFLHSAAMVKAGVYLLARLVPGLSLIPGWSATVVGFGLATMLVGGYRALRQTDLKLVLAYGTVSQLGLIAAAVGFGSQTLLATGVVMLVAHSLFKSTLFMTVGLIEKLTGTRDLRKISGLLFRQPLLAALALVTSASMAGFPPFLGYLGKESAVSAGLFGTDATWISDSMQSVFLLILVAGSVMTAAYSLRFWWGAFGVKPGVAWCECKPLPGLAAFPLAVLAALSFYLPVVSLADAILHQGTFQTLPGHAHVAYWSGWAPALVTLAIFVGGGLLFLFRGRVEQLQAKLEVPGLKATSLYRWTLVLLEQGSAKVTAAVQRGSLPLDVMTIMLVLISMLGFSLVSVFSRFSAEGVFKYSVPLADSGLQVGAAIVAVLAAIITVRSRKRLKAVLALGVVGLSVAIIFVDYGAPDLALTQLVVEVVSLLVFVLVLRKLPKYFSDRPLVSSRWVRLAVAVSLGLVVSVGSLVIAQVRTAVPNSVLIPAEAYVFGAGKNIVNVILVDVRAWDTVGELSVLLVTATGVASLIYLTRRSQQIRVRPMLKRGKWLPGVQFLNLQQRSLMLEVSARLLFPTLVVASIWLLLTGHNAPGGGFVGGMVAGIALILRYLAGGRHELKLALPLNPGRLLGLGLFLATLSGILPLLFGGSVLQTAEFDWDLAALTGWQAFGHLHFTSALLLDVGVYILVVALVLDIVMALGAHLDEVKQEG</sequence>
<dbReference type="Pfam" id="PF20501">
    <property type="entry name" value="MbhE"/>
    <property type="match status" value="1"/>
</dbReference>
<feature type="domain" description="Na+/H+ antiporter MnhB subunit-related protein" evidence="13">
    <location>
        <begin position="831"/>
        <end position="960"/>
    </location>
</feature>
<dbReference type="InterPro" id="IPR050616">
    <property type="entry name" value="CPA3_Na-H_Antiporter_A"/>
</dbReference>
<dbReference type="NCBIfam" id="NF009284">
    <property type="entry name" value="PRK12644.1"/>
    <property type="match status" value="1"/>
</dbReference>
<feature type="transmembrane region" description="Helical" evidence="10">
    <location>
        <begin position="898"/>
        <end position="918"/>
    </location>
</feature>
<feature type="transmembrane region" description="Helical" evidence="10">
    <location>
        <begin position="185"/>
        <end position="205"/>
    </location>
</feature>
<feature type="transmembrane region" description="Helical" evidence="10">
    <location>
        <begin position="351"/>
        <end position="375"/>
    </location>
</feature>
<evidence type="ECO:0000259" key="13">
    <source>
        <dbReference type="Pfam" id="PF04039"/>
    </source>
</evidence>
<dbReference type="Proteomes" id="UP000010301">
    <property type="component" value="Unassembled WGS sequence"/>
</dbReference>
<dbReference type="InterPro" id="IPR025383">
    <property type="entry name" value="MrpA_C/MbhD"/>
</dbReference>
<feature type="transmembrane region" description="Helical" evidence="10">
    <location>
        <begin position="481"/>
        <end position="503"/>
    </location>
</feature>
<dbReference type="HOGENOM" id="CLU_007100_2_0_11"/>
<feature type="transmembrane region" description="Helical" evidence="10">
    <location>
        <begin position="97"/>
        <end position="116"/>
    </location>
</feature>
<feature type="transmembrane region" description="Helical" evidence="10">
    <location>
        <begin position="722"/>
        <end position="742"/>
    </location>
</feature>
<evidence type="ECO:0000259" key="12">
    <source>
        <dbReference type="Pfam" id="PF00662"/>
    </source>
</evidence>
<feature type="transmembrane region" description="Helical" evidence="10">
    <location>
        <begin position="299"/>
        <end position="319"/>
    </location>
</feature>
<dbReference type="STRING" id="525245.HMPREF0044_0308"/>
<dbReference type="GO" id="GO:0015297">
    <property type="term" value="F:antiporter activity"/>
    <property type="evidence" value="ECO:0007669"/>
    <property type="project" value="UniProtKB-KW"/>
</dbReference>
<evidence type="ECO:0000256" key="5">
    <source>
        <dbReference type="ARBA" id="ARBA00022692"/>
    </source>
</evidence>
<dbReference type="InterPro" id="IPR001516">
    <property type="entry name" value="Proton_antipo_N"/>
</dbReference>
<feature type="transmembrane region" description="Helical" evidence="10">
    <location>
        <begin position="49"/>
        <end position="66"/>
    </location>
</feature>
<dbReference type="PANTHER" id="PTHR43373:SF1">
    <property type="entry name" value="NA(+)_H(+) ANTIPORTER SUBUNIT A"/>
    <property type="match status" value="1"/>
</dbReference>
<feature type="domain" description="MrpA C-terminal/MbhE" evidence="15">
    <location>
        <begin position="721"/>
        <end position="802"/>
    </location>
</feature>
<feature type="transmembrane region" description="Helical" evidence="10">
    <location>
        <begin position="684"/>
        <end position="702"/>
    </location>
</feature>
<reference evidence="16 17" key="1">
    <citation type="submission" date="2009-01" db="EMBL/GenBank/DDBJ databases">
        <authorList>
            <person name="Qin X."/>
            <person name="Bachman B."/>
            <person name="Battles P."/>
            <person name="Bell A."/>
            <person name="Bess C."/>
            <person name="Bickham C."/>
            <person name="Chaboub L."/>
            <person name="Chen D."/>
            <person name="Coyle M."/>
            <person name="Deiros D.R."/>
            <person name="Dinh H."/>
            <person name="Forbes L."/>
            <person name="Fowler G."/>
            <person name="Francisco L."/>
            <person name="Fu Q."/>
            <person name="Gubbala S."/>
            <person name="Hale W."/>
            <person name="Han Y."/>
            <person name="Hemphill L."/>
            <person name="Highlander S.K."/>
            <person name="Hirani K."/>
            <person name="Hogues M."/>
            <person name="Jackson L."/>
            <person name="Jakkamsetti A."/>
            <person name="Javaid M."/>
            <person name="Jiang H."/>
            <person name="Korchina V."/>
            <person name="Kovar C."/>
            <person name="Lara F."/>
            <person name="Lee S."/>
            <person name="Mata R."/>
            <person name="Mathew T."/>
            <person name="Moen C."/>
            <person name="Morales K."/>
            <person name="Munidasa M."/>
            <person name="Nazareth L."/>
            <person name="Ngo R."/>
            <person name="Nguyen L."/>
            <person name="Okwuonu G."/>
            <person name="Ongeri F."/>
            <person name="Patil S."/>
            <person name="Petrosino J."/>
            <person name="Pham C."/>
            <person name="Pham P."/>
            <person name="Pu L.-L."/>
            <person name="Puazo M."/>
            <person name="Raj R."/>
            <person name="Reid J."/>
            <person name="Rouhana J."/>
            <person name="Saada N."/>
            <person name="Shang Y."/>
            <person name="Simmons D."/>
            <person name="Thornton R."/>
            <person name="Warren J."/>
            <person name="Weissenberger G."/>
            <person name="Zhang J."/>
            <person name="Zhang L."/>
            <person name="Zhou C."/>
            <person name="Zhu D."/>
            <person name="Muzny D."/>
            <person name="Worley K."/>
            <person name="Gibbs R."/>
        </authorList>
    </citation>
    <scope>NUCLEOTIDE SEQUENCE [LARGE SCALE GENOMIC DNA]</scope>
    <source>
        <strain evidence="16 17">DSM 15436</strain>
    </source>
</reference>
<evidence type="ECO:0000256" key="7">
    <source>
        <dbReference type="ARBA" id="ARBA00023065"/>
    </source>
</evidence>
<feature type="domain" description="NADH-Ubiquinone oxidoreductase (complex I) chain 5 N-terminal" evidence="12">
    <location>
        <begin position="84"/>
        <end position="122"/>
    </location>
</feature>
<dbReference type="Gene3D" id="1.20.120.1200">
    <property type="entry name" value="NADH-ubiquinone/plastoquinone oxidoreductase chain 6, subunit NuoJ"/>
    <property type="match status" value="1"/>
</dbReference>
<feature type="transmembrane region" description="Helical" evidence="10">
    <location>
        <begin position="597"/>
        <end position="616"/>
    </location>
</feature>
<feature type="transmembrane region" description="Helical" evidence="10">
    <location>
        <begin position="782"/>
        <end position="799"/>
    </location>
</feature>
<dbReference type="PRINTS" id="PR01434">
    <property type="entry name" value="NADHDHGNASE5"/>
</dbReference>
<feature type="transmembrane region" description="Helical" evidence="10">
    <location>
        <begin position="152"/>
        <end position="173"/>
    </location>
</feature>
<dbReference type="Pfam" id="PF00361">
    <property type="entry name" value="Proton_antipo_M"/>
    <property type="match status" value="1"/>
</dbReference>
<dbReference type="InterPro" id="IPR007182">
    <property type="entry name" value="MnhB"/>
</dbReference>
<name>C0VYR8_9ACTO</name>
<evidence type="ECO:0000256" key="4">
    <source>
        <dbReference type="ARBA" id="ARBA00022475"/>
    </source>
</evidence>
<dbReference type="Pfam" id="PF13244">
    <property type="entry name" value="MbhD"/>
    <property type="match status" value="1"/>
</dbReference>
<protein>
    <submittedName>
        <fullName evidence="16">NADH-ubiquinone/plastoquinone (Complex I) family protein</fullName>
    </submittedName>
</protein>
<evidence type="ECO:0000259" key="14">
    <source>
        <dbReference type="Pfam" id="PF13244"/>
    </source>
</evidence>
<evidence type="ECO:0000259" key="11">
    <source>
        <dbReference type="Pfam" id="PF00361"/>
    </source>
</evidence>
<comment type="caution">
    <text evidence="16">The sequence shown here is derived from an EMBL/GenBank/DDBJ whole genome shotgun (WGS) entry which is preliminary data.</text>
</comment>
<feature type="transmembrane region" description="Helical" evidence="10">
    <location>
        <begin position="523"/>
        <end position="548"/>
    </location>
</feature>
<dbReference type="PANTHER" id="PTHR43373">
    <property type="entry name" value="NA(+)/H(+) ANTIPORTER SUBUNIT"/>
    <property type="match status" value="1"/>
</dbReference>
<evidence type="ECO:0000313" key="17">
    <source>
        <dbReference type="Proteomes" id="UP000010301"/>
    </source>
</evidence>
<feature type="transmembrane region" description="Helical" evidence="10">
    <location>
        <begin position="858"/>
        <end position="877"/>
    </location>
</feature>
<feature type="domain" description="NADH:quinone oxidoreductase/Mrp antiporter transmembrane" evidence="11">
    <location>
        <begin position="148"/>
        <end position="426"/>
    </location>
</feature>
<feature type="transmembrane region" description="Helical" evidence="10">
    <location>
        <begin position="439"/>
        <end position="460"/>
    </location>
</feature>
<evidence type="ECO:0000256" key="3">
    <source>
        <dbReference type="ARBA" id="ARBA00022449"/>
    </source>
</evidence>
<keyword evidence="4" id="KW-1003">Cell membrane</keyword>
<dbReference type="Pfam" id="PF04039">
    <property type="entry name" value="MnhB"/>
    <property type="match status" value="1"/>
</dbReference>
<keyword evidence="3" id="KW-0050">Antiport</keyword>
<keyword evidence="5 9" id="KW-0812">Transmembrane</keyword>
<feature type="domain" description="MrpA C-terminal/MbhD" evidence="14">
    <location>
        <begin position="643"/>
        <end position="707"/>
    </location>
</feature>
<keyword evidence="6 10" id="KW-1133">Transmembrane helix</keyword>
<dbReference type="eggNOG" id="COG2111">
    <property type="taxonomic scope" value="Bacteria"/>
</dbReference>
<dbReference type="Pfam" id="PF00662">
    <property type="entry name" value="Proton_antipo_N"/>
    <property type="match status" value="1"/>
</dbReference>
<dbReference type="EMBL" id="ACFG01000004">
    <property type="protein sequence ID" value="EEH64571.1"/>
    <property type="molecule type" value="Genomic_DNA"/>
</dbReference>
<feature type="transmembrane region" description="Helical" evidence="10">
    <location>
        <begin position="660"/>
        <end position="678"/>
    </location>
</feature>
<dbReference type="eggNOG" id="COG1009">
    <property type="taxonomic scope" value="Bacteria"/>
</dbReference>
<keyword evidence="17" id="KW-1185">Reference proteome</keyword>
<feature type="transmembrane region" description="Helical" evidence="10">
    <location>
        <begin position="636"/>
        <end position="653"/>
    </location>
</feature>
<keyword evidence="2" id="KW-0813">Transport</keyword>
<feature type="transmembrane region" description="Helical" evidence="10">
    <location>
        <begin position="834"/>
        <end position="852"/>
    </location>
</feature>
<dbReference type="InterPro" id="IPR042106">
    <property type="entry name" value="Nuo/plastoQ_OxRdtase_6_NuoJ"/>
</dbReference>
<evidence type="ECO:0000313" key="16">
    <source>
        <dbReference type="EMBL" id="EEH64571.1"/>
    </source>
</evidence>
<comment type="subcellular location">
    <subcellularLocation>
        <location evidence="1">Cell membrane</location>
        <topology evidence="1">Multi-pass membrane protein</topology>
    </subcellularLocation>
    <subcellularLocation>
        <location evidence="9">Membrane</location>
        <topology evidence="9">Multi-pass membrane protein</topology>
    </subcellularLocation>
</comment>
<feature type="transmembrane region" description="Helical" evidence="10">
    <location>
        <begin position="326"/>
        <end position="345"/>
    </location>
</feature>
<accession>C0VYR8</accession>
<dbReference type="InterPro" id="IPR046806">
    <property type="entry name" value="MrpA_C/MbhE"/>
</dbReference>